<dbReference type="PANTHER" id="PTHR42939">
    <property type="entry name" value="ABC TRANSPORTER ATP-BINDING PROTEIN ALBC-RELATED"/>
    <property type="match status" value="1"/>
</dbReference>
<dbReference type="InterPro" id="IPR003439">
    <property type="entry name" value="ABC_transporter-like_ATP-bd"/>
</dbReference>
<sequence length="229" mass="25389">MLQCKNVTKKYMKMTAVNGVSIDFMPGRIYALLGSNGSGKTTLMKMIAGLVKPTSGDITLSGVPIGVETKKHIAYMPTESYFYNYMSCADIGKYYADFFEDFSFDQYYNYLNEMKLTPDMKASKMSSGMMAKLKLAVNLSRNASVIMLDEPLNGVDIVAREQVINAVISKASPDKIIIMSSHLVDELEAVIDYAVFIKDGVIVSQGDAENLRTASGMSIVDQYKRIYAY</sequence>
<evidence type="ECO:0000259" key="4">
    <source>
        <dbReference type="PROSITE" id="PS50893"/>
    </source>
</evidence>
<dbReference type="GO" id="GO:0005524">
    <property type="term" value="F:ATP binding"/>
    <property type="evidence" value="ECO:0007669"/>
    <property type="project" value="UniProtKB-KW"/>
</dbReference>
<dbReference type="Gene3D" id="3.40.50.300">
    <property type="entry name" value="P-loop containing nucleotide triphosphate hydrolases"/>
    <property type="match status" value="1"/>
</dbReference>
<accession>A0A174YK00</accession>
<feature type="domain" description="ABC transporter" evidence="4">
    <location>
        <begin position="2"/>
        <end position="224"/>
    </location>
</feature>
<proteinExistence type="predicted"/>
<evidence type="ECO:0000256" key="2">
    <source>
        <dbReference type="ARBA" id="ARBA00022741"/>
    </source>
</evidence>
<keyword evidence="3 5" id="KW-0067">ATP-binding</keyword>
<gene>
    <name evidence="5" type="primary">ybhF_2</name>
    <name evidence="5" type="ORF">ERS852490_00523</name>
</gene>
<protein>
    <submittedName>
        <fullName evidence="5">Uncharacterized ABC transporter ATP-binding protein YbhF</fullName>
    </submittedName>
</protein>
<evidence type="ECO:0000256" key="1">
    <source>
        <dbReference type="ARBA" id="ARBA00022448"/>
    </source>
</evidence>
<dbReference type="Proteomes" id="UP000095621">
    <property type="component" value="Unassembled WGS sequence"/>
</dbReference>
<dbReference type="SUPFAM" id="SSF52540">
    <property type="entry name" value="P-loop containing nucleoside triphosphate hydrolases"/>
    <property type="match status" value="1"/>
</dbReference>
<dbReference type="PANTHER" id="PTHR42939:SF1">
    <property type="entry name" value="ABC TRANSPORTER ATP-BINDING PROTEIN ALBC-RELATED"/>
    <property type="match status" value="1"/>
</dbReference>
<dbReference type="InterPro" id="IPR027417">
    <property type="entry name" value="P-loop_NTPase"/>
</dbReference>
<dbReference type="InterPro" id="IPR051782">
    <property type="entry name" value="ABC_Transporter_VariousFunc"/>
</dbReference>
<dbReference type="InterPro" id="IPR003593">
    <property type="entry name" value="AAA+_ATPase"/>
</dbReference>
<dbReference type="Pfam" id="PF00005">
    <property type="entry name" value="ABC_tran"/>
    <property type="match status" value="1"/>
</dbReference>
<evidence type="ECO:0000313" key="5">
    <source>
        <dbReference type="EMBL" id="CUQ75454.1"/>
    </source>
</evidence>
<dbReference type="RefSeq" id="WP_055214457.1">
    <property type="nucleotide sequence ID" value="NZ_CZBU01000001.1"/>
</dbReference>
<evidence type="ECO:0000256" key="3">
    <source>
        <dbReference type="ARBA" id="ARBA00022840"/>
    </source>
</evidence>
<keyword evidence="1" id="KW-0813">Transport</keyword>
<dbReference type="AlphaFoldDB" id="A0A174YK00"/>
<keyword evidence="2" id="KW-0547">Nucleotide-binding</keyword>
<dbReference type="CDD" id="cd03230">
    <property type="entry name" value="ABC_DR_subfamily_A"/>
    <property type="match status" value="1"/>
</dbReference>
<dbReference type="EMBL" id="CZBU01000001">
    <property type="protein sequence ID" value="CUQ75454.1"/>
    <property type="molecule type" value="Genomic_DNA"/>
</dbReference>
<dbReference type="SMART" id="SM00382">
    <property type="entry name" value="AAA"/>
    <property type="match status" value="1"/>
</dbReference>
<reference evidence="5 6" key="1">
    <citation type="submission" date="2015-09" db="EMBL/GenBank/DDBJ databases">
        <authorList>
            <consortium name="Pathogen Informatics"/>
        </authorList>
    </citation>
    <scope>NUCLEOTIDE SEQUENCE [LARGE SCALE GENOMIC DNA]</scope>
    <source>
        <strain evidence="5 6">2789STDY5834875</strain>
    </source>
</reference>
<organism evidence="5 6">
    <name type="scientific">Lachnospira eligens</name>
    <dbReference type="NCBI Taxonomy" id="39485"/>
    <lineage>
        <taxon>Bacteria</taxon>
        <taxon>Bacillati</taxon>
        <taxon>Bacillota</taxon>
        <taxon>Clostridia</taxon>
        <taxon>Lachnospirales</taxon>
        <taxon>Lachnospiraceae</taxon>
        <taxon>Lachnospira</taxon>
    </lineage>
</organism>
<dbReference type="InterPro" id="IPR017871">
    <property type="entry name" value="ABC_transporter-like_CS"/>
</dbReference>
<dbReference type="PROSITE" id="PS50893">
    <property type="entry name" value="ABC_TRANSPORTER_2"/>
    <property type="match status" value="1"/>
</dbReference>
<name>A0A174YK00_9FIRM</name>
<dbReference type="PROSITE" id="PS00211">
    <property type="entry name" value="ABC_TRANSPORTER_1"/>
    <property type="match status" value="1"/>
</dbReference>
<evidence type="ECO:0000313" key="6">
    <source>
        <dbReference type="Proteomes" id="UP000095621"/>
    </source>
</evidence>
<dbReference type="OrthoDB" id="9804819at2"/>
<dbReference type="GO" id="GO:0016887">
    <property type="term" value="F:ATP hydrolysis activity"/>
    <property type="evidence" value="ECO:0007669"/>
    <property type="project" value="InterPro"/>
</dbReference>